<dbReference type="InterPro" id="IPR011042">
    <property type="entry name" value="6-blade_b-propeller_TolB-like"/>
</dbReference>
<feature type="domain" description="SMP-30/Gluconolactonase/LRE-like region" evidence="1">
    <location>
        <begin position="37"/>
        <end position="254"/>
    </location>
</feature>
<dbReference type="Proteomes" id="UP000683139">
    <property type="component" value="Unassembled WGS sequence"/>
</dbReference>
<sequence length="275" mass="30324">MVMTSRHFTQPGGFTSGIEGPACDPDGFIYAVNYERQGTIGKISPQGDAEVWIELPEGSIGSGIRCDINGNLLVADYARHHIFHIDRRTKEISVWAHEPAMNQPNDLAIMKNGTLLASDPDWDHGTGNIWIIAPDRTVTLLDGECGTTNGIEISPDERILYVNESLQRRIWAYDLLADGGIANKRLLIQYDDHLLDGMRCDMEGNLYVTRYGKGTVAKLSPDGKELGEIMLKGNNGTNLTFGGADGRICYVTVADTGNIQRFDVDCPGRCWGMWC</sequence>
<dbReference type="SUPFAM" id="SSF63829">
    <property type="entry name" value="Calcium-dependent phosphotriesterase"/>
    <property type="match status" value="1"/>
</dbReference>
<comment type="caution">
    <text evidence="2">The sequence shown here is derived from an EMBL/GenBank/DDBJ whole genome shotgun (WGS) entry which is preliminary data.</text>
</comment>
<dbReference type="PANTHER" id="PTHR47572">
    <property type="entry name" value="LIPOPROTEIN-RELATED"/>
    <property type="match status" value="1"/>
</dbReference>
<evidence type="ECO:0000259" key="1">
    <source>
        <dbReference type="Pfam" id="PF08450"/>
    </source>
</evidence>
<dbReference type="EMBL" id="BOSE01000005">
    <property type="protein sequence ID" value="GIP17477.1"/>
    <property type="molecule type" value="Genomic_DNA"/>
</dbReference>
<dbReference type="InterPro" id="IPR051262">
    <property type="entry name" value="SMP-30/CGR1_Lactonase"/>
</dbReference>
<proteinExistence type="predicted"/>
<dbReference type="PANTHER" id="PTHR47572:SF5">
    <property type="entry name" value="BLR2277 PROTEIN"/>
    <property type="match status" value="1"/>
</dbReference>
<name>A0A919YN13_9BACL</name>
<dbReference type="Pfam" id="PF08450">
    <property type="entry name" value="SGL"/>
    <property type="match status" value="1"/>
</dbReference>
<evidence type="ECO:0000313" key="3">
    <source>
        <dbReference type="Proteomes" id="UP000683139"/>
    </source>
</evidence>
<evidence type="ECO:0000313" key="2">
    <source>
        <dbReference type="EMBL" id="GIP17477.1"/>
    </source>
</evidence>
<dbReference type="Gene3D" id="2.120.10.30">
    <property type="entry name" value="TolB, C-terminal domain"/>
    <property type="match status" value="1"/>
</dbReference>
<dbReference type="AlphaFoldDB" id="A0A919YN13"/>
<keyword evidence="3" id="KW-1185">Reference proteome</keyword>
<dbReference type="RefSeq" id="WP_213516820.1">
    <property type="nucleotide sequence ID" value="NZ_BOSE01000005.1"/>
</dbReference>
<dbReference type="InterPro" id="IPR013658">
    <property type="entry name" value="SGL"/>
</dbReference>
<accession>A0A919YN13</accession>
<protein>
    <submittedName>
        <fullName evidence="2">Gluconolactonase</fullName>
    </submittedName>
</protein>
<gene>
    <name evidence="2" type="ORF">J40TS1_31190</name>
</gene>
<reference evidence="2" key="1">
    <citation type="submission" date="2021-03" db="EMBL/GenBank/DDBJ databases">
        <title>Antimicrobial resistance genes in bacteria isolated from Japanese honey, and their potential for conferring macrolide and lincosamide resistance in the American foulbrood pathogen Paenibacillus larvae.</title>
        <authorList>
            <person name="Okamoto M."/>
            <person name="Kumagai M."/>
            <person name="Kanamori H."/>
            <person name="Takamatsu D."/>
        </authorList>
    </citation>
    <scope>NUCLEOTIDE SEQUENCE</scope>
    <source>
        <strain evidence="2">J40TS1</strain>
    </source>
</reference>
<organism evidence="2 3">
    <name type="scientific">Paenibacillus montaniterrae</name>
    <dbReference type="NCBI Taxonomy" id="429341"/>
    <lineage>
        <taxon>Bacteria</taxon>
        <taxon>Bacillati</taxon>
        <taxon>Bacillota</taxon>
        <taxon>Bacilli</taxon>
        <taxon>Bacillales</taxon>
        <taxon>Paenibacillaceae</taxon>
        <taxon>Paenibacillus</taxon>
    </lineage>
</organism>